<organism evidence="2 3">
    <name type="scientific">Burkholderia anthinoferrum</name>
    <dbReference type="NCBI Taxonomy" id="3090833"/>
    <lineage>
        <taxon>Bacteria</taxon>
        <taxon>Pseudomonadati</taxon>
        <taxon>Pseudomonadota</taxon>
        <taxon>Betaproteobacteria</taxon>
        <taxon>Burkholderiales</taxon>
        <taxon>Burkholderiaceae</taxon>
        <taxon>Burkholderia</taxon>
    </lineage>
</organism>
<feature type="non-terminal residue" evidence="2">
    <location>
        <position position="107"/>
    </location>
</feature>
<dbReference type="RefSeq" id="WP_323621256.1">
    <property type="nucleotide sequence ID" value="NZ_JAWRLE010000074.1"/>
</dbReference>
<dbReference type="EMBL" id="JAWRLE010000074">
    <property type="protein sequence ID" value="MEB2583445.1"/>
    <property type="molecule type" value="Genomic_DNA"/>
</dbReference>
<gene>
    <name evidence="2" type="ORF">SB593_31360</name>
</gene>
<evidence type="ECO:0000313" key="2">
    <source>
        <dbReference type="EMBL" id="MEB2583445.1"/>
    </source>
</evidence>
<keyword evidence="3" id="KW-1185">Reference proteome</keyword>
<protein>
    <submittedName>
        <fullName evidence="2">Uncharacterized protein</fullName>
    </submittedName>
</protein>
<comment type="caution">
    <text evidence="2">The sequence shown here is derived from an EMBL/GenBank/DDBJ whole genome shotgun (WGS) entry which is preliminary data.</text>
</comment>
<proteinExistence type="predicted"/>
<accession>A0ABU5WWP3</accession>
<dbReference type="Proteomes" id="UP001304467">
    <property type="component" value="Unassembled WGS sequence"/>
</dbReference>
<reference evidence="2 3" key="1">
    <citation type="journal article" date="2023" name="Front. Microbiol.">
        <title>Genomic analyses of Burkholderia respiratory isolates indicates two evolutionarily distinct B. anthina clades.</title>
        <authorList>
            <person name="Pham A."/>
            <person name="Volmer J.G."/>
            <person name="Chambers D.C."/>
            <person name="Smith D.J."/>
            <person name="Reid D.W."/>
            <person name="Burr L."/>
            <person name="Wells T.J."/>
        </authorList>
    </citation>
    <scope>NUCLEOTIDE SEQUENCE [LARGE SCALE GENOMIC DNA]</scope>
    <source>
        <strain evidence="2 3">BCCIQ07A</strain>
    </source>
</reference>
<sequence length="107" mass="11758">MGDVPASVKPRHREADIMRSNTDFKIGDLVIAFAWLRVIPFGLLPTARHLERRHPTPIGAARSCALRDRSRRIGGPPRRSARPATVDRRPDVIFGAQATGDAGRLVA</sequence>
<feature type="compositionally biased region" description="Low complexity" evidence="1">
    <location>
        <begin position="73"/>
        <end position="84"/>
    </location>
</feature>
<evidence type="ECO:0000256" key="1">
    <source>
        <dbReference type="SAM" id="MobiDB-lite"/>
    </source>
</evidence>
<feature type="region of interest" description="Disordered" evidence="1">
    <location>
        <begin position="68"/>
        <end position="93"/>
    </location>
</feature>
<evidence type="ECO:0000313" key="3">
    <source>
        <dbReference type="Proteomes" id="UP001304467"/>
    </source>
</evidence>
<name>A0ABU5WWP3_9BURK</name>